<keyword evidence="8" id="KW-1185">Reference proteome</keyword>
<evidence type="ECO:0000256" key="6">
    <source>
        <dbReference type="RuleBase" id="RU367044"/>
    </source>
</evidence>
<comment type="similarity">
    <text evidence="2 6">Belongs to the plant self-incompatibility (S1) protein family.</text>
</comment>
<evidence type="ECO:0000313" key="8">
    <source>
        <dbReference type="Proteomes" id="UP000634136"/>
    </source>
</evidence>
<organism evidence="7 8">
    <name type="scientific">Senna tora</name>
    <dbReference type="NCBI Taxonomy" id="362788"/>
    <lineage>
        <taxon>Eukaryota</taxon>
        <taxon>Viridiplantae</taxon>
        <taxon>Streptophyta</taxon>
        <taxon>Embryophyta</taxon>
        <taxon>Tracheophyta</taxon>
        <taxon>Spermatophyta</taxon>
        <taxon>Magnoliopsida</taxon>
        <taxon>eudicotyledons</taxon>
        <taxon>Gunneridae</taxon>
        <taxon>Pentapetalae</taxon>
        <taxon>rosids</taxon>
        <taxon>fabids</taxon>
        <taxon>Fabales</taxon>
        <taxon>Fabaceae</taxon>
        <taxon>Caesalpinioideae</taxon>
        <taxon>Cassia clade</taxon>
        <taxon>Senna</taxon>
    </lineage>
</organism>
<gene>
    <name evidence="7" type="ORF">G2W53_038955</name>
</gene>
<proteinExistence type="inferred from homology"/>
<reference evidence="7" key="1">
    <citation type="submission" date="2020-09" db="EMBL/GenBank/DDBJ databases">
        <title>Genome-Enabled Discovery of Anthraquinone Biosynthesis in Senna tora.</title>
        <authorList>
            <person name="Kang S.-H."/>
            <person name="Pandey R.P."/>
            <person name="Lee C.-M."/>
            <person name="Sim J.-S."/>
            <person name="Jeong J.-T."/>
            <person name="Choi B.-S."/>
            <person name="Jung M."/>
            <person name="Ginzburg D."/>
            <person name="Zhao K."/>
            <person name="Won S.Y."/>
            <person name="Oh T.-J."/>
            <person name="Yu Y."/>
            <person name="Kim N.-H."/>
            <person name="Lee O.R."/>
            <person name="Lee T.-H."/>
            <person name="Bashyal P."/>
            <person name="Kim T.-S."/>
            <person name="Lee W.-H."/>
            <person name="Kawkins C."/>
            <person name="Kim C.-K."/>
            <person name="Kim J.S."/>
            <person name="Ahn B.O."/>
            <person name="Rhee S.Y."/>
            <person name="Sohng J.K."/>
        </authorList>
    </citation>
    <scope>NUCLEOTIDE SEQUENCE</scope>
    <source>
        <tissue evidence="7">Leaf</tissue>
    </source>
</reference>
<accession>A0A834W7G5</accession>
<evidence type="ECO:0000256" key="5">
    <source>
        <dbReference type="ARBA" id="ARBA00022729"/>
    </source>
</evidence>
<name>A0A834W7G5_9FABA</name>
<dbReference type="OrthoDB" id="1904574at2759"/>
<dbReference type="AlphaFoldDB" id="A0A834W7G5"/>
<evidence type="ECO:0000313" key="7">
    <source>
        <dbReference type="EMBL" id="KAF7806794.1"/>
    </source>
</evidence>
<dbReference type="PANTHER" id="PTHR31232:SF43">
    <property type="entry name" value="S-PROTEIN HOMOLOG 29-RELATED"/>
    <property type="match status" value="1"/>
</dbReference>
<sequence length="150" mass="17129">MVMPLVLSAVFKGSEAFPFTKVTVGITNDLASKEDLTLHCKAKHDDRGEHTIKYGEYYTFKFTRNPIITVSLYYCSFRWQSDQNLHFINIYSQRRDRCVGCGWIVKEGGPCAYDFDTKTYDICYGWIPSLEDALAASNVTNANSTIEFHV</sequence>
<evidence type="ECO:0000256" key="2">
    <source>
        <dbReference type="ARBA" id="ARBA00005581"/>
    </source>
</evidence>
<dbReference type="GO" id="GO:0060320">
    <property type="term" value="P:rejection of self pollen"/>
    <property type="evidence" value="ECO:0007669"/>
    <property type="project" value="UniProtKB-KW"/>
</dbReference>
<keyword evidence="4 6" id="KW-0964">Secreted</keyword>
<comment type="subcellular location">
    <subcellularLocation>
        <location evidence="1 6">Secreted</location>
    </subcellularLocation>
</comment>
<dbReference type="EMBL" id="JAAIUW010000012">
    <property type="protein sequence ID" value="KAF7806794.1"/>
    <property type="molecule type" value="Genomic_DNA"/>
</dbReference>
<keyword evidence="5" id="KW-0732">Signal</keyword>
<dbReference type="GO" id="GO:0005576">
    <property type="term" value="C:extracellular region"/>
    <property type="evidence" value="ECO:0007669"/>
    <property type="project" value="UniProtKB-SubCell"/>
</dbReference>
<dbReference type="Proteomes" id="UP000634136">
    <property type="component" value="Unassembled WGS sequence"/>
</dbReference>
<evidence type="ECO:0000256" key="4">
    <source>
        <dbReference type="ARBA" id="ARBA00022525"/>
    </source>
</evidence>
<keyword evidence="3 6" id="KW-0713">Self-incompatibility</keyword>
<comment type="caution">
    <text evidence="7">The sequence shown here is derived from an EMBL/GenBank/DDBJ whole genome shotgun (WGS) entry which is preliminary data.</text>
</comment>
<dbReference type="Pfam" id="PF05938">
    <property type="entry name" value="Self-incomp_S1"/>
    <property type="match status" value="1"/>
</dbReference>
<protein>
    <recommendedName>
        <fullName evidence="6">S-protein homolog</fullName>
    </recommendedName>
</protein>
<dbReference type="PANTHER" id="PTHR31232">
    <property type="match status" value="1"/>
</dbReference>
<evidence type="ECO:0000256" key="3">
    <source>
        <dbReference type="ARBA" id="ARBA00022471"/>
    </source>
</evidence>
<dbReference type="InterPro" id="IPR010264">
    <property type="entry name" value="Self-incomp_S1"/>
</dbReference>
<evidence type="ECO:0000256" key="1">
    <source>
        <dbReference type="ARBA" id="ARBA00004613"/>
    </source>
</evidence>